<keyword evidence="2" id="KW-1185">Reference proteome</keyword>
<sequence length="73" mass="8055">MKKLGICRFTLVVSFGLDEVRFGRLSEVGLHLAMRSIVQSNPGEGPQRSVKLKPLTRIASFDTIRPLSTGEVL</sequence>
<dbReference type="Proteomes" id="UP000669317">
    <property type="component" value="Unassembled WGS sequence"/>
</dbReference>
<evidence type="ECO:0000313" key="1">
    <source>
        <dbReference type="EMBL" id="MBP0111870.1"/>
    </source>
</evidence>
<proteinExistence type="predicted"/>
<evidence type="ECO:0000313" key="2">
    <source>
        <dbReference type="Proteomes" id="UP000669317"/>
    </source>
</evidence>
<protein>
    <recommendedName>
        <fullName evidence="3">Transposase</fullName>
    </recommendedName>
</protein>
<accession>A0ABS3ZVT5</accession>
<reference evidence="1 2" key="1">
    <citation type="submission" date="2021-03" db="EMBL/GenBank/DDBJ databases">
        <title>Genome Sequence of Bradyrhizobium vignae strain ISRA400.</title>
        <authorList>
            <person name="Tisa L.S."/>
            <person name="Svistoonoff S."/>
            <person name="Hocher V."/>
            <person name="Fall S."/>
            <person name="Zaiya A."/>
            <person name="Naing D."/>
            <person name="Niang N."/>
            <person name="Diouf A."/>
            <person name="Dasylva M.C."/>
            <person name="Toure O."/>
            <person name="Gueye M."/>
            <person name="Gully D."/>
            <person name="Tisseyre P."/>
            <person name="Simpson S."/>
            <person name="Morris K."/>
            <person name="Thomas W.K."/>
        </authorList>
    </citation>
    <scope>NUCLEOTIDE SEQUENCE [LARGE SCALE GENOMIC DNA]</scope>
    <source>
        <strain evidence="1 2">ISRA400</strain>
    </source>
</reference>
<dbReference type="RefSeq" id="WP_209295084.1">
    <property type="nucleotide sequence ID" value="NZ_JAGIKT010000024.1"/>
</dbReference>
<comment type="caution">
    <text evidence="1">The sequence shown here is derived from an EMBL/GenBank/DDBJ whole genome shotgun (WGS) entry which is preliminary data.</text>
</comment>
<dbReference type="EMBL" id="JAGIKT010000024">
    <property type="protein sequence ID" value="MBP0111870.1"/>
    <property type="molecule type" value="Genomic_DNA"/>
</dbReference>
<gene>
    <name evidence="1" type="ORF">JWS04_12410</name>
</gene>
<name>A0ABS3ZVT5_9BRAD</name>
<organism evidence="1 2">
    <name type="scientific">Bradyrhizobium vignae</name>
    <dbReference type="NCBI Taxonomy" id="1549949"/>
    <lineage>
        <taxon>Bacteria</taxon>
        <taxon>Pseudomonadati</taxon>
        <taxon>Pseudomonadota</taxon>
        <taxon>Alphaproteobacteria</taxon>
        <taxon>Hyphomicrobiales</taxon>
        <taxon>Nitrobacteraceae</taxon>
        <taxon>Bradyrhizobium</taxon>
    </lineage>
</organism>
<evidence type="ECO:0008006" key="3">
    <source>
        <dbReference type="Google" id="ProtNLM"/>
    </source>
</evidence>